<dbReference type="PANTHER" id="PTHR33055:SF3">
    <property type="entry name" value="PUTATIVE TRANSPOSASE FOR IS117-RELATED"/>
    <property type="match status" value="1"/>
</dbReference>
<feature type="domain" description="Transposase IS116/IS110/IS902 C-terminal" evidence="2">
    <location>
        <begin position="203"/>
        <end position="288"/>
    </location>
</feature>
<protein>
    <submittedName>
        <fullName evidence="3">Transposase</fullName>
    </submittedName>
</protein>
<sequence>MGNWNVVLGVDVSKLTLDISCAERRLHIKIDNHSKGFAIFKRWCKTNSIDLKEVLVVMEYTGGYEYRFIQFLESQFIAYTRISGLEIKNSMGMVRGKNDKDDSFRIGQYGEDKIKRLEASRPLNNSILILRQLLSFRKRLVRETAGLKSTLKERIYMFSTGKDDRISKIIRSKIKADQKHQSEIEAEIASIIRQDGEMLKNYRIISSIKGIGKVNAWMTIAYTENFASFPDARKYAVYVGVIPFGNTSGTTIKGKPKVSYLAQKELKQELNQAAKSAMQHDPEISAYAERKQKTKGYNLVLNNVKFKLILRMFSLVKRGEMYVENYRRAS</sequence>
<dbReference type="InterPro" id="IPR003346">
    <property type="entry name" value="Transposase_20"/>
</dbReference>
<evidence type="ECO:0000313" key="3">
    <source>
        <dbReference type="EMBL" id="SDH73987.1"/>
    </source>
</evidence>
<gene>
    <name evidence="3" type="ORF">SAMN05421827_1581</name>
</gene>
<name>A0A1G8EW02_9SPHI</name>
<feature type="domain" description="Transposase IS110-like N-terminal" evidence="1">
    <location>
        <begin position="8"/>
        <end position="152"/>
    </location>
</feature>
<dbReference type="InterPro" id="IPR047650">
    <property type="entry name" value="Transpos_IS110"/>
</dbReference>
<dbReference type="EMBL" id="FNCH01000058">
    <property type="protein sequence ID" value="SDH73987.1"/>
    <property type="molecule type" value="Genomic_DNA"/>
</dbReference>
<evidence type="ECO:0000313" key="4">
    <source>
        <dbReference type="Proteomes" id="UP000199643"/>
    </source>
</evidence>
<accession>A0A1G8EW02</accession>
<evidence type="ECO:0000259" key="2">
    <source>
        <dbReference type="Pfam" id="PF02371"/>
    </source>
</evidence>
<dbReference type="Pfam" id="PF01548">
    <property type="entry name" value="DEDD_Tnp_IS110"/>
    <property type="match status" value="1"/>
</dbReference>
<reference evidence="4" key="1">
    <citation type="submission" date="2016-10" db="EMBL/GenBank/DDBJ databases">
        <authorList>
            <person name="Varghese N."/>
            <person name="Submissions S."/>
        </authorList>
    </citation>
    <scope>NUCLEOTIDE SEQUENCE [LARGE SCALE GENOMIC DNA]</scope>
    <source>
        <strain evidence="4">DSM 17933</strain>
    </source>
</reference>
<dbReference type="OrthoDB" id="964423at2"/>
<dbReference type="GO" id="GO:0003677">
    <property type="term" value="F:DNA binding"/>
    <property type="evidence" value="ECO:0007669"/>
    <property type="project" value="InterPro"/>
</dbReference>
<evidence type="ECO:0000259" key="1">
    <source>
        <dbReference type="Pfam" id="PF01548"/>
    </source>
</evidence>
<dbReference type="InterPro" id="IPR002525">
    <property type="entry name" value="Transp_IS110-like_N"/>
</dbReference>
<dbReference type="GO" id="GO:0006313">
    <property type="term" value="P:DNA transposition"/>
    <property type="evidence" value="ECO:0007669"/>
    <property type="project" value="InterPro"/>
</dbReference>
<dbReference type="Pfam" id="PF02371">
    <property type="entry name" value="Transposase_20"/>
    <property type="match status" value="1"/>
</dbReference>
<dbReference type="Proteomes" id="UP000199643">
    <property type="component" value="Unassembled WGS sequence"/>
</dbReference>
<dbReference type="RefSeq" id="WP_090505234.1">
    <property type="nucleotide sequence ID" value="NZ_FNCH01000058.1"/>
</dbReference>
<dbReference type="AlphaFoldDB" id="A0A1G8EW02"/>
<proteinExistence type="predicted"/>
<organism evidence="3 4">
    <name type="scientific">Pedobacter terrae</name>
    <dbReference type="NCBI Taxonomy" id="405671"/>
    <lineage>
        <taxon>Bacteria</taxon>
        <taxon>Pseudomonadati</taxon>
        <taxon>Bacteroidota</taxon>
        <taxon>Sphingobacteriia</taxon>
        <taxon>Sphingobacteriales</taxon>
        <taxon>Sphingobacteriaceae</taxon>
        <taxon>Pedobacter</taxon>
    </lineage>
</organism>
<dbReference type="GO" id="GO:0004803">
    <property type="term" value="F:transposase activity"/>
    <property type="evidence" value="ECO:0007669"/>
    <property type="project" value="InterPro"/>
</dbReference>
<dbReference type="PANTHER" id="PTHR33055">
    <property type="entry name" value="TRANSPOSASE FOR INSERTION SEQUENCE ELEMENT IS1111A"/>
    <property type="match status" value="1"/>
</dbReference>
<keyword evidence="4" id="KW-1185">Reference proteome</keyword>